<dbReference type="Proteomes" id="UP000519439">
    <property type="component" value="Unassembled WGS sequence"/>
</dbReference>
<dbReference type="AlphaFoldDB" id="A0A7W6NA11"/>
<evidence type="ECO:0000313" key="1">
    <source>
        <dbReference type="EMBL" id="MBB4042018.1"/>
    </source>
</evidence>
<accession>A0A7W6NA11</accession>
<protein>
    <submittedName>
        <fullName evidence="1">Uncharacterized protein</fullName>
    </submittedName>
</protein>
<organism evidence="1 2">
    <name type="scientific">Microvirga flocculans</name>
    <dbReference type="NCBI Taxonomy" id="217168"/>
    <lineage>
        <taxon>Bacteria</taxon>
        <taxon>Pseudomonadati</taxon>
        <taxon>Pseudomonadota</taxon>
        <taxon>Alphaproteobacteria</taxon>
        <taxon>Hyphomicrobiales</taxon>
        <taxon>Methylobacteriaceae</taxon>
        <taxon>Microvirga</taxon>
    </lineage>
</organism>
<evidence type="ECO:0000313" key="2">
    <source>
        <dbReference type="Proteomes" id="UP000519439"/>
    </source>
</evidence>
<gene>
    <name evidence="1" type="ORF">GGR34_003703</name>
</gene>
<reference evidence="1 2" key="1">
    <citation type="submission" date="2020-08" db="EMBL/GenBank/DDBJ databases">
        <title>Genomic Encyclopedia of Type Strains, Phase IV (KMG-IV): sequencing the most valuable type-strain genomes for metagenomic binning, comparative biology and taxonomic classification.</title>
        <authorList>
            <person name="Goeker M."/>
        </authorList>
    </citation>
    <scope>NUCLEOTIDE SEQUENCE [LARGE SCALE GENOMIC DNA]</scope>
    <source>
        <strain evidence="1 2">DSM 15743</strain>
    </source>
</reference>
<dbReference type="RefSeq" id="WP_027316058.1">
    <property type="nucleotide sequence ID" value="NZ_JACIDC010000018.1"/>
</dbReference>
<comment type="caution">
    <text evidence="1">The sequence shown here is derived from an EMBL/GenBank/DDBJ whole genome shotgun (WGS) entry which is preliminary data.</text>
</comment>
<keyword evidence="2" id="KW-1185">Reference proteome</keyword>
<name>A0A7W6NA11_9HYPH</name>
<dbReference type="EMBL" id="JACIDC010000018">
    <property type="protein sequence ID" value="MBB4042018.1"/>
    <property type="molecule type" value="Genomic_DNA"/>
</dbReference>
<proteinExistence type="predicted"/>
<sequence length="136" mass="14750">MPTFAQAWPSAREKLDTIFGRSVQIVPMIENQRLGAQPDPARAPRTIQAKFTLKPGTDSFQGNRKGSEMEGFGSRQVAQATLAIRAAVYAAIGYRLRRGDHVVIASGHGAGRYSLAKDPPSHLGDHTLDLIVESQP</sequence>